<feature type="disulfide bond" evidence="2">
    <location>
        <begin position="223"/>
        <end position="250"/>
    </location>
</feature>
<feature type="chain" id="PRO_5025436531" description="CUB domain-containing protein" evidence="6">
    <location>
        <begin position="23"/>
        <end position="813"/>
    </location>
</feature>
<keyword evidence="5" id="KW-0472">Membrane</keyword>
<keyword evidence="1 3" id="KW-1015">Disulfide bond</keyword>
<dbReference type="AlphaFoldDB" id="A0A6A0HB52"/>
<dbReference type="InterPro" id="IPR002172">
    <property type="entry name" value="LDrepeatLR_classA_rpt"/>
</dbReference>
<dbReference type="GO" id="GO:0005886">
    <property type="term" value="C:plasma membrane"/>
    <property type="evidence" value="ECO:0007669"/>
    <property type="project" value="TreeGrafter"/>
</dbReference>
<feature type="signal peptide" evidence="6">
    <location>
        <begin position="1"/>
        <end position="22"/>
    </location>
</feature>
<dbReference type="PROSITE" id="PS50068">
    <property type="entry name" value="LDLRA_2"/>
    <property type="match status" value="1"/>
</dbReference>
<feature type="compositionally biased region" description="Acidic residues" evidence="4">
    <location>
        <begin position="774"/>
        <end position="785"/>
    </location>
</feature>
<evidence type="ECO:0000256" key="3">
    <source>
        <dbReference type="PROSITE-ProRule" id="PRU00124"/>
    </source>
</evidence>
<dbReference type="SMART" id="SM00192">
    <property type="entry name" value="LDLa"/>
    <property type="match status" value="2"/>
</dbReference>
<dbReference type="SUPFAM" id="SSF57424">
    <property type="entry name" value="LDL receptor-like module"/>
    <property type="match status" value="1"/>
</dbReference>
<evidence type="ECO:0000256" key="5">
    <source>
        <dbReference type="SAM" id="Phobius"/>
    </source>
</evidence>
<dbReference type="InterPro" id="IPR036055">
    <property type="entry name" value="LDL_receptor-like_sf"/>
</dbReference>
<name>A0A6A0HB52_HYAAZ</name>
<dbReference type="Proteomes" id="UP000711488">
    <property type="component" value="Unassembled WGS sequence"/>
</dbReference>
<evidence type="ECO:0000256" key="4">
    <source>
        <dbReference type="SAM" id="MobiDB-lite"/>
    </source>
</evidence>
<dbReference type="Gene3D" id="4.10.400.10">
    <property type="entry name" value="Low-density Lipoprotein Receptor"/>
    <property type="match status" value="1"/>
</dbReference>
<evidence type="ECO:0000256" key="2">
    <source>
        <dbReference type="PROSITE-ProRule" id="PRU00059"/>
    </source>
</evidence>
<dbReference type="Gene3D" id="2.60.120.290">
    <property type="entry name" value="Spermadhesin, CUB domain"/>
    <property type="match status" value="1"/>
</dbReference>
<feature type="region of interest" description="Disordered" evidence="4">
    <location>
        <begin position="772"/>
        <end position="813"/>
    </location>
</feature>
<gene>
    <name evidence="8" type="ORF">HAZT_HAZT009168</name>
</gene>
<dbReference type="InterPro" id="IPR023415">
    <property type="entry name" value="LDLR_class-A_CS"/>
</dbReference>
<dbReference type="InterPro" id="IPR056707">
    <property type="entry name" value="DUF7805"/>
</dbReference>
<comment type="caution">
    <text evidence="8">The sequence shown here is derived from an EMBL/GenBank/DDBJ whole genome shotgun (WGS) entry which is preliminary data.</text>
</comment>
<sequence length="813" mass="89944">MWIWRMVVTVVVAGGGLTKVSAACTMSQFPCRSQQCIRLDQYCDGEKHCSDGSDEPTGCSPCNRTYYGVVGATYVLQVARPGRGSLPFFCQLTFIASGDVYGDLVQLSFEEFNLGRFMNHISGGCPDGYMQLEELSRPLNAGYWCGAAWGRNVYYSETSAITLMLRVFNLSKASEINPAVAQQKDPPLLRLDVKIKLVDRDSTAYVRRIDTPESALFPSSNACQWHISSRGQRSGYVQAPVHSLLANTTCIWKMAAETSEVVWLYFLHYRHVQHGEIPPPSECPNTLAIYDSSGALDDSTLMGKFCKADEFPRVCSGVHAPGGAGGTAPCPPEESYVSQSPALTLTLNYAAGTTPAHVEFLARYEFVDKKQWGEPASADSLCDRIFREGHDKMFASPKNVFLYGRGGSKSLQCVYNFRAASHQKIQLTIHRSRMGSDCLTIYQSSSMRYECFHLQSKAGAVLTVDEELWSGVKFPRGCICNSTQSYPMIFRSFTNEIRLTFSIPQMTSSQDYNDFYFEGEFEIFESKEACNVRRSTGQYGNFTVGWKGYPSCLSHPRIVAAPDGAFLFLSVPGWDASNGHCKSGSRINIFAVGGTVPLASVCPGSGSTKMEVFSTGWKDKPKHEINPGHSLLLSFNAPVNREWGNETISQYKGKQKIKMNRDLIVQYAGNETAEVFIQWIGVWKPIHTAPISSVGVDPCPHRCPEIEACIPQDLWCDRIPHCPSYTDESAGACGILAALPWVTLAVGIALFLTLLLLLAAVMRHRKLLLAKREEDEEEEEEEDTVAEVPTIQNNGIKSATQDLLLPPDKDGTW</sequence>
<dbReference type="PRINTS" id="PR00261">
    <property type="entry name" value="LDLRECEPTOR"/>
</dbReference>
<feature type="disulfide bond" evidence="3">
    <location>
        <begin position="24"/>
        <end position="36"/>
    </location>
</feature>
<protein>
    <recommendedName>
        <fullName evidence="7">CUB domain-containing protein</fullName>
    </recommendedName>
</protein>
<accession>A0A6A0HB52</accession>
<dbReference type="InterPro" id="IPR000859">
    <property type="entry name" value="CUB_dom"/>
</dbReference>
<dbReference type="Pfam" id="PF25090">
    <property type="entry name" value="DUF7805"/>
    <property type="match status" value="1"/>
</dbReference>
<dbReference type="InterPro" id="IPR053207">
    <property type="entry name" value="Non-NMDA_GluR_Accessory"/>
</dbReference>
<keyword evidence="6" id="KW-0732">Signal</keyword>
<keyword evidence="5" id="KW-0812">Transmembrane</keyword>
<dbReference type="Pfam" id="PF00057">
    <property type="entry name" value="Ldl_recept_a"/>
    <property type="match status" value="1"/>
</dbReference>
<organism evidence="8">
    <name type="scientific">Hyalella azteca</name>
    <name type="common">Amphipod</name>
    <dbReference type="NCBI Taxonomy" id="294128"/>
    <lineage>
        <taxon>Eukaryota</taxon>
        <taxon>Metazoa</taxon>
        <taxon>Ecdysozoa</taxon>
        <taxon>Arthropoda</taxon>
        <taxon>Crustacea</taxon>
        <taxon>Multicrustacea</taxon>
        <taxon>Malacostraca</taxon>
        <taxon>Eumalacostraca</taxon>
        <taxon>Peracarida</taxon>
        <taxon>Amphipoda</taxon>
        <taxon>Senticaudata</taxon>
        <taxon>Talitrida</taxon>
        <taxon>Talitroidea</taxon>
        <taxon>Hyalellidae</taxon>
        <taxon>Hyalella</taxon>
    </lineage>
</organism>
<evidence type="ECO:0000313" key="8">
    <source>
        <dbReference type="EMBL" id="KAA0202504.1"/>
    </source>
</evidence>
<dbReference type="PANTHER" id="PTHR47537">
    <property type="entry name" value="CUBILIN"/>
    <property type="match status" value="1"/>
</dbReference>
<dbReference type="PROSITE" id="PS01209">
    <property type="entry name" value="LDLRA_1"/>
    <property type="match status" value="1"/>
</dbReference>
<keyword evidence="5" id="KW-1133">Transmembrane helix</keyword>
<evidence type="ECO:0000259" key="7">
    <source>
        <dbReference type="PROSITE" id="PS01180"/>
    </source>
</evidence>
<evidence type="ECO:0000256" key="1">
    <source>
        <dbReference type="ARBA" id="ARBA00023157"/>
    </source>
</evidence>
<feature type="transmembrane region" description="Helical" evidence="5">
    <location>
        <begin position="738"/>
        <end position="762"/>
    </location>
</feature>
<dbReference type="SUPFAM" id="SSF49854">
    <property type="entry name" value="Spermadhesin, CUB domain"/>
    <property type="match status" value="1"/>
</dbReference>
<comment type="caution">
    <text evidence="3">Lacks conserved residue(s) required for the propagation of feature annotation.</text>
</comment>
<proteinExistence type="predicted"/>
<reference evidence="8" key="1">
    <citation type="submission" date="2014-08" db="EMBL/GenBank/DDBJ databases">
        <authorList>
            <person name="Murali S."/>
            <person name="Richards S."/>
            <person name="Bandaranaike D."/>
            <person name="Bellair M."/>
            <person name="Blankenburg K."/>
            <person name="Chao H."/>
            <person name="Dinh H."/>
            <person name="Doddapaneni H."/>
            <person name="Dugan-Rocha S."/>
            <person name="Elkadiri S."/>
            <person name="Gnanaolivu R."/>
            <person name="Hughes D."/>
            <person name="Lee S."/>
            <person name="Li M."/>
            <person name="Ming W."/>
            <person name="Munidasa M."/>
            <person name="Muniz J."/>
            <person name="Nguyen L."/>
            <person name="Osuji N."/>
            <person name="Pu L.-L."/>
            <person name="Puazo M."/>
            <person name="Skinner E."/>
            <person name="Qu C."/>
            <person name="Quiroz J."/>
            <person name="Raj R."/>
            <person name="Weissenberger G."/>
            <person name="Xin Y."/>
            <person name="Zou X."/>
            <person name="Han Y."/>
            <person name="Worley K."/>
            <person name="Muzny D."/>
            <person name="Gibbs R."/>
        </authorList>
    </citation>
    <scope>NUCLEOTIDE SEQUENCE</scope>
    <source>
        <strain evidence="8">HAZT.00-mixed</strain>
        <tissue evidence="8">Whole organism</tissue>
    </source>
</reference>
<evidence type="ECO:0000256" key="6">
    <source>
        <dbReference type="SAM" id="SignalP"/>
    </source>
</evidence>
<feature type="disulfide bond" evidence="3">
    <location>
        <begin position="31"/>
        <end position="49"/>
    </location>
</feature>
<reference evidence="8" key="2">
    <citation type="journal article" date="2018" name="Environ. Sci. Technol.">
        <title>The Toxicogenome of Hyalella azteca: A Model for Sediment Ecotoxicology and Evolutionary Toxicology.</title>
        <authorList>
            <person name="Poynton H.C."/>
            <person name="Hasenbein S."/>
            <person name="Benoit J.B."/>
            <person name="Sepulveda M.S."/>
            <person name="Poelchau M.F."/>
            <person name="Hughes D.S.T."/>
            <person name="Murali S.C."/>
            <person name="Chen S."/>
            <person name="Glastad K.M."/>
            <person name="Goodisman M.A.D."/>
            <person name="Werren J.H."/>
            <person name="Vineis J.H."/>
            <person name="Bowen J.L."/>
            <person name="Friedrich M."/>
            <person name="Jones J."/>
            <person name="Robertson H.M."/>
            <person name="Feyereisen R."/>
            <person name="Mechler-Hickson A."/>
            <person name="Mathers N."/>
            <person name="Lee C.E."/>
            <person name="Colbourne J.K."/>
            <person name="Biales A."/>
            <person name="Johnston J.S."/>
            <person name="Wellborn G.A."/>
            <person name="Rosendale A.J."/>
            <person name="Cridge A.G."/>
            <person name="Munoz-Torres M.C."/>
            <person name="Bain P.A."/>
            <person name="Manny A.R."/>
            <person name="Major K.M."/>
            <person name="Lambert F.N."/>
            <person name="Vulpe C.D."/>
            <person name="Tuck P."/>
            <person name="Blalock B.J."/>
            <person name="Lin Y.Y."/>
            <person name="Smith M.E."/>
            <person name="Ochoa-Acuna H."/>
            <person name="Chen M.M."/>
            <person name="Childers C.P."/>
            <person name="Qu J."/>
            <person name="Dugan S."/>
            <person name="Lee S.L."/>
            <person name="Chao H."/>
            <person name="Dinh H."/>
            <person name="Han Y."/>
            <person name="Doddapaneni H."/>
            <person name="Worley K.C."/>
            <person name="Muzny D.M."/>
            <person name="Gibbs R.A."/>
            <person name="Richards S."/>
        </authorList>
    </citation>
    <scope>NUCLEOTIDE SEQUENCE</scope>
    <source>
        <strain evidence="8">HAZT.00-mixed</strain>
        <tissue evidence="8">Whole organism</tissue>
    </source>
</reference>
<dbReference type="EMBL" id="JQDR03003460">
    <property type="protein sequence ID" value="KAA0202504.1"/>
    <property type="molecule type" value="Genomic_DNA"/>
</dbReference>
<reference evidence="8" key="3">
    <citation type="submission" date="2019-06" db="EMBL/GenBank/DDBJ databases">
        <authorList>
            <person name="Poynton C."/>
            <person name="Hasenbein S."/>
            <person name="Benoit J.B."/>
            <person name="Sepulveda M.S."/>
            <person name="Poelchau M.F."/>
            <person name="Murali S.C."/>
            <person name="Chen S."/>
            <person name="Glastad K.M."/>
            <person name="Werren J.H."/>
            <person name="Vineis J.H."/>
            <person name="Bowen J.L."/>
            <person name="Friedrich M."/>
            <person name="Jones J."/>
            <person name="Robertson H.M."/>
            <person name="Feyereisen R."/>
            <person name="Mechler-Hickson A."/>
            <person name="Mathers N."/>
            <person name="Lee C.E."/>
            <person name="Colbourne J.K."/>
            <person name="Biales A."/>
            <person name="Johnston J.S."/>
            <person name="Wellborn G.A."/>
            <person name="Rosendale A.J."/>
            <person name="Cridge A.G."/>
            <person name="Munoz-Torres M.C."/>
            <person name="Bain P.A."/>
            <person name="Manny A.R."/>
            <person name="Major K.M."/>
            <person name="Lambert F.N."/>
            <person name="Vulpe C.D."/>
            <person name="Tuck P."/>
            <person name="Blalock B.J."/>
            <person name="Lin Y.-Y."/>
            <person name="Smith M.E."/>
            <person name="Ochoa-Acuna H."/>
            <person name="Chen M.-J.M."/>
            <person name="Childers C.P."/>
            <person name="Qu J."/>
            <person name="Dugan S."/>
            <person name="Lee S.L."/>
            <person name="Chao H."/>
            <person name="Dinh H."/>
            <person name="Han Y."/>
            <person name="Doddapaneni H."/>
            <person name="Worley K.C."/>
            <person name="Muzny D.M."/>
            <person name="Gibbs R.A."/>
            <person name="Richards S."/>
        </authorList>
    </citation>
    <scope>NUCLEOTIDE SEQUENCE</scope>
    <source>
        <strain evidence="8">HAZT.00-mixed</strain>
        <tissue evidence="8">Whole organism</tissue>
    </source>
</reference>
<feature type="compositionally biased region" description="Polar residues" evidence="4">
    <location>
        <begin position="790"/>
        <end position="801"/>
    </location>
</feature>
<dbReference type="InterPro" id="IPR035914">
    <property type="entry name" value="Sperma_CUB_dom_sf"/>
</dbReference>
<dbReference type="CDD" id="cd00112">
    <property type="entry name" value="LDLa"/>
    <property type="match status" value="1"/>
</dbReference>
<dbReference type="PROSITE" id="PS01180">
    <property type="entry name" value="CUB"/>
    <property type="match status" value="1"/>
</dbReference>
<dbReference type="PANTHER" id="PTHR47537:SF3">
    <property type="entry name" value="CUB DOMAIN-CONTAINING PROTEIN"/>
    <property type="match status" value="1"/>
</dbReference>
<feature type="domain" description="CUB" evidence="7">
    <location>
        <begin position="223"/>
        <end position="367"/>
    </location>
</feature>